<proteinExistence type="predicted"/>
<keyword evidence="1" id="KW-1133">Transmembrane helix</keyword>
<feature type="transmembrane region" description="Helical" evidence="1">
    <location>
        <begin position="12"/>
        <end position="32"/>
    </location>
</feature>
<keyword evidence="1" id="KW-0812">Transmembrane</keyword>
<sequence length="77" mass="9076">MVISLRRSLRLLKYLIVFVMLAYALYKVFGFLDVTLLPMDKYRVPEGSAVKVFHTGIDTMEPETPLQRLKLFFWYGE</sequence>
<evidence type="ECO:0000313" key="2">
    <source>
        <dbReference type="EMBL" id="GGG19117.1"/>
    </source>
</evidence>
<keyword evidence="1" id="KW-0472">Membrane</keyword>
<dbReference type="Pfam" id="PF14004">
    <property type="entry name" value="DUF4227"/>
    <property type="match status" value="1"/>
</dbReference>
<keyword evidence="3" id="KW-1185">Reference proteome</keyword>
<dbReference type="Proteomes" id="UP000608420">
    <property type="component" value="Unassembled WGS sequence"/>
</dbReference>
<name>A0ABQ1WA72_9BACL</name>
<accession>A0ABQ1WA72</accession>
<gene>
    <name evidence="2" type="ORF">GCM10010913_46510</name>
</gene>
<dbReference type="EMBL" id="BMIW01000055">
    <property type="protein sequence ID" value="GGG19117.1"/>
    <property type="molecule type" value="Genomic_DNA"/>
</dbReference>
<evidence type="ECO:0000256" key="1">
    <source>
        <dbReference type="SAM" id="Phobius"/>
    </source>
</evidence>
<evidence type="ECO:0000313" key="3">
    <source>
        <dbReference type="Proteomes" id="UP000608420"/>
    </source>
</evidence>
<organism evidence="2 3">
    <name type="scientific">Paenibacillus aceti</name>
    <dbReference type="NCBI Taxonomy" id="1820010"/>
    <lineage>
        <taxon>Bacteria</taxon>
        <taxon>Bacillati</taxon>
        <taxon>Bacillota</taxon>
        <taxon>Bacilli</taxon>
        <taxon>Bacillales</taxon>
        <taxon>Paenibacillaceae</taxon>
        <taxon>Paenibacillus</taxon>
    </lineage>
</organism>
<dbReference type="RefSeq" id="WP_120462337.1">
    <property type="nucleotide sequence ID" value="NZ_BMIW01000055.1"/>
</dbReference>
<protein>
    <recommendedName>
        <fullName evidence="4">DUF4227 domain-containing protein</fullName>
    </recommendedName>
</protein>
<comment type="caution">
    <text evidence="2">The sequence shown here is derived from an EMBL/GenBank/DDBJ whole genome shotgun (WGS) entry which is preliminary data.</text>
</comment>
<reference evidence="3" key="1">
    <citation type="journal article" date="2019" name="Int. J. Syst. Evol. Microbiol.">
        <title>The Global Catalogue of Microorganisms (GCM) 10K type strain sequencing project: providing services to taxonomists for standard genome sequencing and annotation.</title>
        <authorList>
            <consortium name="The Broad Institute Genomics Platform"/>
            <consortium name="The Broad Institute Genome Sequencing Center for Infectious Disease"/>
            <person name="Wu L."/>
            <person name="Ma J."/>
        </authorList>
    </citation>
    <scope>NUCLEOTIDE SEQUENCE [LARGE SCALE GENOMIC DNA]</scope>
    <source>
        <strain evidence="3">CGMCC 1.15420</strain>
    </source>
</reference>
<evidence type="ECO:0008006" key="4">
    <source>
        <dbReference type="Google" id="ProtNLM"/>
    </source>
</evidence>
<dbReference type="InterPro" id="IPR025321">
    <property type="entry name" value="DUF4227"/>
</dbReference>